<proteinExistence type="predicted"/>
<dbReference type="RefSeq" id="WP_267132606.1">
    <property type="nucleotide sequence ID" value="NZ_WEGJ01000020.1"/>
</dbReference>
<dbReference type="InterPro" id="IPR025591">
    <property type="entry name" value="RloB"/>
</dbReference>
<protein>
    <submittedName>
        <fullName evidence="1">Uncharacterized protein</fullName>
    </submittedName>
</protein>
<accession>A0A7K0CLG1</accession>
<sequence length="73" mass="8356">MVVCGAETTEYDYLSGFKAKFKRPNLALRVTKKPGSPLQVVEYAVSRWGRPGGEFDQVWCVVDVDEFQDLDRR</sequence>
<dbReference type="Pfam" id="PF13707">
    <property type="entry name" value="RloB"/>
    <property type="match status" value="1"/>
</dbReference>
<reference evidence="1 2" key="1">
    <citation type="submission" date="2019-10" db="EMBL/GenBank/DDBJ databases">
        <title>Streptomyces smaragdinus sp. nov. and Streptomyces fabii sp. nov., isolated from the gut of fungus growing-termite Macrotermes natalensis.</title>
        <authorList>
            <person name="Schwitalla J."/>
            <person name="Benndorf R."/>
            <person name="Martin K."/>
            <person name="De Beer W."/>
            <person name="Kaster A.-K."/>
            <person name="Vollmers J."/>
            <person name="Poulsen M."/>
            <person name="Beemelmanns C."/>
        </authorList>
    </citation>
    <scope>NUCLEOTIDE SEQUENCE [LARGE SCALE GENOMIC DNA]</scope>
    <source>
        <strain evidence="1 2">RB5</strain>
    </source>
</reference>
<comment type="caution">
    <text evidence="1">The sequence shown here is derived from an EMBL/GenBank/DDBJ whole genome shotgun (WGS) entry which is preliminary data.</text>
</comment>
<dbReference type="Proteomes" id="UP000466345">
    <property type="component" value="Unassembled WGS sequence"/>
</dbReference>
<evidence type="ECO:0000313" key="1">
    <source>
        <dbReference type="EMBL" id="MQY14329.1"/>
    </source>
</evidence>
<evidence type="ECO:0000313" key="2">
    <source>
        <dbReference type="Proteomes" id="UP000466345"/>
    </source>
</evidence>
<dbReference type="AlphaFoldDB" id="A0A7K0CLG1"/>
<gene>
    <name evidence="1" type="ORF">SRB5_44930</name>
</gene>
<name>A0A7K0CLG1_9ACTN</name>
<dbReference type="EMBL" id="WEGJ01000020">
    <property type="protein sequence ID" value="MQY14329.1"/>
    <property type="molecule type" value="Genomic_DNA"/>
</dbReference>
<keyword evidence="2" id="KW-1185">Reference proteome</keyword>
<organism evidence="1 2">
    <name type="scientific">Streptomyces smaragdinus</name>
    <dbReference type="NCBI Taxonomy" id="2585196"/>
    <lineage>
        <taxon>Bacteria</taxon>
        <taxon>Bacillati</taxon>
        <taxon>Actinomycetota</taxon>
        <taxon>Actinomycetes</taxon>
        <taxon>Kitasatosporales</taxon>
        <taxon>Streptomycetaceae</taxon>
        <taxon>Streptomyces</taxon>
    </lineage>
</organism>